<dbReference type="PANTHER" id="PTHR42939:SF1">
    <property type="entry name" value="ABC TRANSPORTER ATP-BINDING PROTEIN ALBC-RELATED"/>
    <property type="match status" value="1"/>
</dbReference>
<sequence>METVIQIKDLTKVIQPHFWSKKQMILQGLDLEVHSGEIFGFLGPNGAGKTTTIKSLMGIIGPTSGQIRILGRGPRDTAVKQQVGYLPETPYFYDHLTGREFLNFCGRLFAIPKNDLRAKTNRLLALVKMEEAADRQLRKYSKGMLQRIGLAQALINDPKLVVLDEPLTGLDPMGRKEFKDIIAGLKEKGTTVFFSSHILPDAETICDRVAIINKGKVLRVGRLDELLDAKLRSVELICRGLTAEGLNKIKKPASTSNQNGDEHILTFPEMSPANNAVREVLASGGQVVSLNPLKESLEEYFAREVSKDA</sequence>
<evidence type="ECO:0000313" key="6">
    <source>
        <dbReference type="Proteomes" id="UP000177230"/>
    </source>
</evidence>
<dbReference type="PANTHER" id="PTHR42939">
    <property type="entry name" value="ABC TRANSPORTER ATP-BINDING PROTEIN ALBC-RELATED"/>
    <property type="match status" value="1"/>
</dbReference>
<dbReference type="SMART" id="SM00382">
    <property type="entry name" value="AAA"/>
    <property type="match status" value="1"/>
</dbReference>
<keyword evidence="3" id="KW-0067">ATP-binding</keyword>
<dbReference type="InterPro" id="IPR003593">
    <property type="entry name" value="AAA+_ATPase"/>
</dbReference>
<evidence type="ECO:0000256" key="2">
    <source>
        <dbReference type="ARBA" id="ARBA00022741"/>
    </source>
</evidence>
<proteinExistence type="predicted"/>
<dbReference type="InterPro" id="IPR017871">
    <property type="entry name" value="ABC_transporter-like_CS"/>
</dbReference>
<dbReference type="AlphaFoldDB" id="A0A1F5RJ29"/>
<dbReference type="PROSITE" id="PS00211">
    <property type="entry name" value="ABC_TRANSPORTER_1"/>
    <property type="match status" value="1"/>
</dbReference>
<evidence type="ECO:0000256" key="3">
    <source>
        <dbReference type="ARBA" id="ARBA00022840"/>
    </source>
</evidence>
<dbReference type="GO" id="GO:0005524">
    <property type="term" value="F:ATP binding"/>
    <property type="evidence" value="ECO:0007669"/>
    <property type="project" value="UniProtKB-KW"/>
</dbReference>
<dbReference type="GO" id="GO:0016887">
    <property type="term" value="F:ATP hydrolysis activity"/>
    <property type="evidence" value="ECO:0007669"/>
    <property type="project" value="InterPro"/>
</dbReference>
<organism evidence="5 6">
    <name type="scientific">Candidatus Edwardsbacteria bacterium GWF2_54_11</name>
    <dbReference type="NCBI Taxonomy" id="1817851"/>
    <lineage>
        <taxon>Bacteria</taxon>
        <taxon>Candidatus Edwardsiibacteriota</taxon>
    </lineage>
</organism>
<dbReference type="InterPro" id="IPR051782">
    <property type="entry name" value="ABC_Transporter_VariousFunc"/>
</dbReference>
<keyword evidence="2" id="KW-0547">Nucleotide-binding</keyword>
<evidence type="ECO:0000256" key="1">
    <source>
        <dbReference type="ARBA" id="ARBA00022448"/>
    </source>
</evidence>
<dbReference type="EMBL" id="MFFM01000002">
    <property type="protein sequence ID" value="OGF14399.1"/>
    <property type="molecule type" value="Genomic_DNA"/>
</dbReference>
<dbReference type="InterPro" id="IPR003439">
    <property type="entry name" value="ABC_transporter-like_ATP-bd"/>
</dbReference>
<dbReference type="Gene3D" id="3.40.50.300">
    <property type="entry name" value="P-loop containing nucleotide triphosphate hydrolases"/>
    <property type="match status" value="1"/>
</dbReference>
<name>A0A1F5RJ29_9BACT</name>
<gene>
    <name evidence="5" type="ORF">A2024_04850</name>
</gene>
<evidence type="ECO:0000313" key="5">
    <source>
        <dbReference type="EMBL" id="OGF14399.1"/>
    </source>
</evidence>
<dbReference type="SUPFAM" id="SSF52540">
    <property type="entry name" value="P-loop containing nucleoside triphosphate hydrolases"/>
    <property type="match status" value="1"/>
</dbReference>
<feature type="domain" description="ABC transporter" evidence="4">
    <location>
        <begin position="5"/>
        <end position="239"/>
    </location>
</feature>
<evidence type="ECO:0000259" key="4">
    <source>
        <dbReference type="PROSITE" id="PS50893"/>
    </source>
</evidence>
<dbReference type="Proteomes" id="UP000177230">
    <property type="component" value="Unassembled WGS sequence"/>
</dbReference>
<dbReference type="CDD" id="cd03230">
    <property type="entry name" value="ABC_DR_subfamily_A"/>
    <property type="match status" value="1"/>
</dbReference>
<comment type="caution">
    <text evidence="5">The sequence shown here is derived from an EMBL/GenBank/DDBJ whole genome shotgun (WGS) entry which is preliminary data.</text>
</comment>
<accession>A0A1F5RJ29</accession>
<keyword evidence="1" id="KW-0813">Transport</keyword>
<protein>
    <recommendedName>
        <fullName evidence="4">ABC transporter domain-containing protein</fullName>
    </recommendedName>
</protein>
<dbReference type="Pfam" id="PF00005">
    <property type="entry name" value="ABC_tran"/>
    <property type="match status" value="1"/>
</dbReference>
<dbReference type="InterPro" id="IPR027417">
    <property type="entry name" value="P-loop_NTPase"/>
</dbReference>
<dbReference type="PROSITE" id="PS50893">
    <property type="entry name" value="ABC_TRANSPORTER_2"/>
    <property type="match status" value="1"/>
</dbReference>
<reference evidence="5 6" key="1">
    <citation type="journal article" date="2016" name="Nat. Commun.">
        <title>Thousands of microbial genomes shed light on interconnected biogeochemical processes in an aquifer system.</title>
        <authorList>
            <person name="Anantharaman K."/>
            <person name="Brown C.T."/>
            <person name="Hug L.A."/>
            <person name="Sharon I."/>
            <person name="Castelle C.J."/>
            <person name="Probst A.J."/>
            <person name="Thomas B.C."/>
            <person name="Singh A."/>
            <person name="Wilkins M.J."/>
            <person name="Karaoz U."/>
            <person name="Brodie E.L."/>
            <person name="Williams K.H."/>
            <person name="Hubbard S.S."/>
            <person name="Banfield J.F."/>
        </authorList>
    </citation>
    <scope>NUCLEOTIDE SEQUENCE [LARGE SCALE GENOMIC DNA]</scope>
</reference>